<accession>C2Y489</accession>
<dbReference type="InterPro" id="IPR005302">
    <property type="entry name" value="MoCF_Sase_C"/>
</dbReference>
<dbReference type="Proteomes" id="UP000001753">
    <property type="component" value="Chromosome"/>
</dbReference>
<dbReference type="SUPFAM" id="SSF50800">
    <property type="entry name" value="PK beta-barrel domain-like"/>
    <property type="match status" value="1"/>
</dbReference>
<dbReference type="InterPro" id="IPR005163">
    <property type="entry name" value="Tri_helical_YiiM-like"/>
</dbReference>
<dbReference type="Gene3D" id="2.40.33.20">
    <property type="entry name" value="PK beta-barrel domain-like"/>
    <property type="match status" value="1"/>
</dbReference>
<dbReference type="PROSITE" id="PS51340">
    <property type="entry name" value="MOSC"/>
    <property type="match status" value="1"/>
</dbReference>
<sequence length="245" mass="28099">MTKVYEILSLNIGFPKEVMYGGKLIQTGINKKQVKEPVFLSCLKFNGDGQADLVHHGGVDKAVCVYTGDHYPYWEKELNQELVYGAFGENITVRGMREEDVCIGDMFQFGEAIVQITQPRQPCFKLAKKYNIPKLPLYFQDTGYTGFYFRVLKEGWVSPVDTLKRLESDQKGVTVAFANRIMHKEKLNIEGLKRILEVNALSTSWRKTFQKRMSGEEINTKERLEGTKELKFFFINGAFLLVKAN</sequence>
<protein>
    <submittedName>
        <fullName evidence="2">Molybdenum cofactor sulphurase</fullName>
    </submittedName>
</protein>
<dbReference type="GO" id="GO:0030151">
    <property type="term" value="F:molybdenum ion binding"/>
    <property type="evidence" value="ECO:0007669"/>
    <property type="project" value="InterPro"/>
</dbReference>
<dbReference type="Pfam" id="PF03473">
    <property type="entry name" value="MOSC"/>
    <property type="match status" value="1"/>
</dbReference>
<dbReference type="GO" id="GO:0030170">
    <property type="term" value="F:pyridoxal phosphate binding"/>
    <property type="evidence" value="ECO:0007669"/>
    <property type="project" value="InterPro"/>
</dbReference>
<dbReference type="PANTHER" id="PTHR30212">
    <property type="entry name" value="PROTEIN YIIM"/>
    <property type="match status" value="1"/>
</dbReference>
<dbReference type="RefSeq" id="WP_002069920.1">
    <property type="nucleotide sequence ID" value="NZ_CM000737.1"/>
</dbReference>
<name>C2Y489_BACMY</name>
<dbReference type="PANTHER" id="PTHR30212:SF4">
    <property type="entry name" value="MOSC DOMAIN-CONTAINING PROTEIN"/>
    <property type="match status" value="1"/>
</dbReference>
<comment type="caution">
    <text evidence="2">The sequence shown here is derived from an EMBL/GenBank/DDBJ whole genome shotgun (WGS) entry which is preliminary data.</text>
</comment>
<dbReference type="InterPro" id="IPR011037">
    <property type="entry name" value="Pyrv_Knase-like_insert_dom_sf"/>
</dbReference>
<dbReference type="EMBL" id="ACMP01000234">
    <property type="protein sequence ID" value="EEL67262.1"/>
    <property type="molecule type" value="Genomic_DNA"/>
</dbReference>
<dbReference type="InterPro" id="IPR052353">
    <property type="entry name" value="Benzoxazolinone_Detox_Enz"/>
</dbReference>
<gene>
    <name evidence="2" type="ORF">bcere0026_58080</name>
</gene>
<evidence type="ECO:0000313" key="2">
    <source>
        <dbReference type="EMBL" id="EEL67262.1"/>
    </source>
</evidence>
<dbReference type="Pfam" id="PF03475">
    <property type="entry name" value="YiiM_3-alpha"/>
    <property type="match status" value="1"/>
</dbReference>
<dbReference type="HOGENOM" id="CLU_082566_1_0_9"/>
<dbReference type="GO" id="GO:0003824">
    <property type="term" value="F:catalytic activity"/>
    <property type="evidence" value="ECO:0007669"/>
    <property type="project" value="InterPro"/>
</dbReference>
<feature type="domain" description="MOSC" evidence="1">
    <location>
        <begin position="32"/>
        <end position="166"/>
    </location>
</feature>
<dbReference type="AlphaFoldDB" id="C2Y489"/>
<proteinExistence type="predicted"/>
<reference evidence="2" key="1">
    <citation type="journal article" date="2012" name="Genome Res.">
        <title>Genomic characterization of the Bacillus cereus sensu lato species: Backdrop to the evolution of Bacillus anthracis.</title>
        <authorList>
            <person name="Zwick M.E."/>
            <person name="Joseph S.J."/>
            <person name="Didelot X."/>
            <person name="Chen P.E."/>
            <person name="Bishop-Lilly K.A."/>
            <person name="Stewart A.C."/>
            <person name="Willner K."/>
            <person name="Nolan N."/>
            <person name="Lentz S."/>
            <person name="Thomason M.K."/>
            <person name="Sozhamannan S."/>
            <person name="Mateczun A.J."/>
            <person name="Du L."/>
            <person name="Read T.D."/>
        </authorList>
    </citation>
    <scope>NUCLEOTIDE SEQUENCE [LARGE SCALE GENOMIC DNA]</scope>
    <source>
        <strain evidence="2">AH603</strain>
    </source>
</reference>
<organism evidence="2">
    <name type="scientific">Bacillus mycoides</name>
    <dbReference type="NCBI Taxonomy" id="1405"/>
    <lineage>
        <taxon>Bacteria</taxon>
        <taxon>Bacillati</taxon>
        <taxon>Bacillota</taxon>
        <taxon>Bacilli</taxon>
        <taxon>Bacillales</taxon>
        <taxon>Bacillaceae</taxon>
        <taxon>Bacillus</taxon>
        <taxon>Bacillus cereus group</taxon>
    </lineage>
</organism>
<evidence type="ECO:0000259" key="1">
    <source>
        <dbReference type="PROSITE" id="PS51340"/>
    </source>
</evidence>